<evidence type="ECO:0008006" key="11">
    <source>
        <dbReference type="Google" id="ProtNLM"/>
    </source>
</evidence>
<dbReference type="PRINTS" id="PR00463">
    <property type="entry name" value="EP450I"/>
</dbReference>
<evidence type="ECO:0000313" key="10">
    <source>
        <dbReference type="Proteomes" id="UP001433268"/>
    </source>
</evidence>
<keyword evidence="8" id="KW-0812">Transmembrane</keyword>
<evidence type="ECO:0000313" key="9">
    <source>
        <dbReference type="EMBL" id="KAK8071155.1"/>
    </source>
</evidence>
<dbReference type="PANTHER" id="PTHR24305">
    <property type="entry name" value="CYTOCHROME P450"/>
    <property type="match status" value="1"/>
</dbReference>
<evidence type="ECO:0000256" key="7">
    <source>
        <dbReference type="ARBA" id="ARBA00023033"/>
    </source>
</evidence>
<comment type="similarity">
    <text evidence="2">Belongs to the cytochrome P450 family.</text>
</comment>
<dbReference type="SUPFAM" id="SSF48264">
    <property type="entry name" value="Cytochrome P450"/>
    <property type="match status" value="1"/>
</dbReference>
<dbReference type="RefSeq" id="XP_066664963.1">
    <property type="nucleotide sequence ID" value="XM_066815673.1"/>
</dbReference>
<dbReference type="InterPro" id="IPR002401">
    <property type="entry name" value="Cyt_P450_E_grp-I"/>
</dbReference>
<dbReference type="InterPro" id="IPR036396">
    <property type="entry name" value="Cyt_P450_sf"/>
</dbReference>
<dbReference type="Gene3D" id="1.10.630.10">
    <property type="entry name" value="Cytochrome P450"/>
    <property type="match status" value="1"/>
</dbReference>
<keyword evidence="7" id="KW-0503">Monooxygenase</keyword>
<gene>
    <name evidence="9" type="ORF">PG997_011358</name>
</gene>
<keyword evidence="10" id="KW-1185">Reference proteome</keyword>
<proteinExistence type="inferred from homology"/>
<dbReference type="Proteomes" id="UP001433268">
    <property type="component" value="Unassembled WGS sequence"/>
</dbReference>
<evidence type="ECO:0000256" key="8">
    <source>
        <dbReference type="SAM" id="Phobius"/>
    </source>
</evidence>
<evidence type="ECO:0000256" key="2">
    <source>
        <dbReference type="ARBA" id="ARBA00010617"/>
    </source>
</evidence>
<comment type="cofactor">
    <cofactor evidence="1">
        <name>heme</name>
        <dbReference type="ChEBI" id="CHEBI:30413"/>
    </cofactor>
</comment>
<dbReference type="InterPro" id="IPR001128">
    <property type="entry name" value="Cyt_P450"/>
</dbReference>
<dbReference type="Pfam" id="PF00067">
    <property type="entry name" value="p450"/>
    <property type="match status" value="1"/>
</dbReference>
<name>A0ABR1VIU3_9PEZI</name>
<keyword evidence="4" id="KW-0479">Metal-binding</keyword>
<evidence type="ECO:0000256" key="1">
    <source>
        <dbReference type="ARBA" id="ARBA00001971"/>
    </source>
</evidence>
<sequence>MAIARMPLNIGDRDASSVASIVAGLLAFWFIVATFVSWYRLRHIPGPWYTGLTSAWVGWVAYSGKAHAVYLGISDKYGSLARIGPNALTTSDPELVKRMSNTKSMYGKSEWVDGHRLNPYHGTMFMVRDPIQHDKMKARLAPAYSGRDTPHLEQCVDQQILNLLVLIRRTYLSTPEEGVFRTMPLIDVISFFTLDVISKVALGTEFGCCAKNSDPYKFHEVLGEHVPKMGLTTDVPWIRRILYSSVGLRLLGPRETDKSGMGPLMKVTNDVVRSRYGQVQEGKSDMLVRSFINHGLTQAECESEALFMFVAGSDTSASAIRITMLYILSCPRVYQKLKAEIRAAIREGRASSPVITVAEAKQLPYLQAVLYEGLRMRPVTTGQQAKEVPAGGDTIDGRFVPGGTSIAINFAAILRSTSLFGADADVFRPERFLELPSPAALVAMRRNVELNFGHGRFMCAGKPLAFMEFHKVYFQLLREFDFQLIEPQHPLRSESYALFRDSGLMVRVTKAVDME</sequence>
<dbReference type="CDD" id="cd11060">
    <property type="entry name" value="CYP57A1-like"/>
    <property type="match status" value="1"/>
</dbReference>
<keyword evidence="8" id="KW-1133">Transmembrane helix</keyword>
<evidence type="ECO:0000256" key="4">
    <source>
        <dbReference type="ARBA" id="ARBA00022723"/>
    </source>
</evidence>
<evidence type="ECO:0000256" key="3">
    <source>
        <dbReference type="ARBA" id="ARBA00022617"/>
    </source>
</evidence>
<comment type="caution">
    <text evidence="9">The sequence shown here is derived from an EMBL/GenBank/DDBJ whole genome shotgun (WGS) entry which is preliminary data.</text>
</comment>
<reference evidence="9 10" key="1">
    <citation type="submission" date="2023-01" db="EMBL/GenBank/DDBJ databases">
        <title>Analysis of 21 Apiospora genomes using comparative genomics revels a genus with tremendous synthesis potential of carbohydrate active enzymes and secondary metabolites.</title>
        <authorList>
            <person name="Sorensen T."/>
        </authorList>
    </citation>
    <scope>NUCLEOTIDE SEQUENCE [LARGE SCALE GENOMIC DNA]</scope>
    <source>
        <strain evidence="9 10">CBS 114990</strain>
    </source>
</reference>
<keyword evidence="6" id="KW-0408">Iron</keyword>
<evidence type="ECO:0000256" key="6">
    <source>
        <dbReference type="ARBA" id="ARBA00023004"/>
    </source>
</evidence>
<keyword evidence="8" id="KW-0472">Membrane</keyword>
<dbReference type="EMBL" id="JAQQWN010000008">
    <property type="protein sequence ID" value="KAK8071155.1"/>
    <property type="molecule type" value="Genomic_DNA"/>
</dbReference>
<dbReference type="InterPro" id="IPR050121">
    <property type="entry name" value="Cytochrome_P450_monoxygenase"/>
</dbReference>
<keyword evidence="5" id="KW-0560">Oxidoreductase</keyword>
<organism evidence="9 10">
    <name type="scientific">Apiospora hydei</name>
    <dbReference type="NCBI Taxonomy" id="1337664"/>
    <lineage>
        <taxon>Eukaryota</taxon>
        <taxon>Fungi</taxon>
        <taxon>Dikarya</taxon>
        <taxon>Ascomycota</taxon>
        <taxon>Pezizomycotina</taxon>
        <taxon>Sordariomycetes</taxon>
        <taxon>Xylariomycetidae</taxon>
        <taxon>Amphisphaeriales</taxon>
        <taxon>Apiosporaceae</taxon>
        <taxon>Apiospora</taxon>
    </lineage>
</organism>
<evidence type="ECO:0000256" key="5">
    <source>
        <dbReference type="ARBA" id="ARBA00023002"/>
    </source>
</evidence>
<dbReference type="GeneID" id="92048733"/>
<feature type="transmembrane region" description="Helical" evidence="8">
    <location>
        <begin position="15"/>
        <end position="39"/>
    </location>
</feature>
<dbReference type="PANTHER" id="PTHR24305:SF77">
    <property type="entry name" value="CYTOCHROME P450 MONOOXYGENASE"/>
    <property type="match status" value="1"/>
</dbReference>
<protein>
    <recommendedName>
        <fullName evidence="11">Pisatin demethylase</fullName>
    </recommendedName>
</protein>
<dbReference type="PRINTS" id="PR00385">
    <property type="entry name" value="P450"/>
</dbReference>
<keyword evidence="3" id="KW-0349">Heme</keyword>
<accession>A0ABR1VIU3</accession>